<keyword evidence="9" id="KW-0072">Autophagy</keyword>
<comment type="caution">
    <text evidence="13">The sequence shown here is derived from an EMBL/GenBank/DDBJ whole genome shotgun (WGS) entry which is preliminary data.</text>
</comment>
<evidence type="ECO:0000256" key="10">
    <source>
        <dbReference type="SAM" id="MobiDB-lite"/>
    </source>
</evidence>
<dbReference type="GO" id="GO:0004817">
    <property type="term" value="F:cysteine-tRNA ligase activity"/>
    <property type="evidence" value="ECO:0007669"/>
    <property type="project" value="InterPro"/>
</dbReference>
<sequence length="1061" mass="119884">MGYDWFNLAINDIQEVLEETKKVMANNKLPSRDNPLCVEVSLKTNEGNTMVLETWRLGVDEKRENNSKITYTVYNRMGILLKSLIAVSRVTPAYKIARNQGHDYILCYRIYFGQVRVSEFGENYHVMPVGSIGTPRGGLTLSVAYRTKLALPQSNSQASARLGSSSDVAPQLGSITDSGMQYPVAMTTEFRHHIVEEIASAVADTDLSGSNLSPQTFNTTTSTAPSILVEPSSPTETTRADESQNVAQRRSTPQEFKRNRTFSETKDANAGYATHAAFVAEGKRSSVGITPLSSTPPFASLLLNKSSNSQQTSTSSGHEKENENNTVKNTKTSTNTSQSALEDDFIMVELKAAFAPETSSTDLTQFYRECQNAPPLQLFDHAAAAQPLSTLMDTILIDMKRSWNKPDGECELKIYNSLTKEKNDFIPHKGRLVKWYCCGPTVYDASHMGHARSYIAFDILRRVFQHYFNYDVFYVMNITDVDDKIIFRARRNFLMKEYKDKGHSVGQILSDVDQSMEKFTQKFHTTTDVDKRNMMEKIINEVNMVKELLTKLQSSEDHDKVSHETKRLLEKAFDPLSAWLDGQFGSGITEHNIFAELSQHWEQEFHKDMEALNILPADCLTRVSQYVPEIVTFIQKIIDNGFAYAAEGSVYFDTVKFASSDRHEYARLVPEAVGDLDALAEGEGELSQNELGKKSNRDFALWKASKPGEPAWPSPWGKGRPGWHIECSVMASDVLDCPIDIHTGGVDLKFPHHDNELAQAEAHYNSDQWINYFLHAGHLTIEGCKMSKSLKNFVTIKDALAKNSARQIRLAFLLHAWNSTLDYSENVLKEAVQVEKLFNDFFLAVKDILRKPEGVSASRHNYHSAEKDLQTSFHEKKSEVHHALCDSIDTPTALFNMQSLVKLTNIYIASKKQANESPNHQILENIAKYITDMLRVFGANEGPQSIGFRTSSSTNTANQEDIALPYVQLLSDFREQVRNIARQEKVGEILKLCDRLRDEDLPNLGVKLEDQEESQSSVIKFVDPETLRKERQQQLEEIEKKKKEKEEMKRRQEEDKVGTHA</sequence>
<accession>A0A6S7G390</accession>
<dbReference type="InterPro" id="IPR032678">
    <property type="entry name" value="tRNA-synt_1_cat_dom"/>
</dbReference>
<evidence type="ECO:0000256" key="4">
    <source>
        <dbReference type="ARBA" id="ARBA00022741"/>
    </source>
</evidence>
<dbReference type="Gene3D" id="1.20.120.1910">
    <property type="entry name" value="Cysteine-tRNA ligase, C-terminal anti-codon recognition domain"/>
    <property type="match status" value="1"/>
</dbReference>
<feature type="region of interest" description="Disordered" evidence="10">
    <location>
        <begin position="1030"/>
        <end position="1061"/>
    </location>
</feature>
<dbReference type="InterPro" id="IPR036570">
    <property type="entry name" value="HORMA_dom_sf"/>
</dbReference>
<keyword evidence="2 13" id="KW-0436">Ligase</keyword>
<gene>
    <name evidence="13" type="ORF">PACLA_8A059960</name>
</gene>
<dbReference type="PRINTS" id="PR00983">
    <property type="entry name" value="TRNASYNTHCYS"/>
</dbReference>
<evidence type="ECO:0000256" key="7">
    <source>
        <dbReference type="ARBA" id="ARBA00022917"/>
    </source>
</evidence>
<keyword evidence="6" id="KW-0067">ATP-binding</keyword>
<dbReference type="InterPro" id="IPR018731">
    <property type="entry name" value="Atg13_N"/>
</dbReference>
<dbReference type="PANTHER" id="PTHR10890:SF3">
    <property type="entry name" value="CYSTEINE--TRNA LIGASE, CYTOPLASMIC"/>
    <property type="match status" value="1"/>
</dbReference>
<evidence type="ECO:0000313" key="13">
    <source>
        <dbReference type="EMBL" id="CAB3980341.1"/>
    </source>
</evidence>
<dbReference type="InterPro" id="IPR024909">
    <property type="entry name" value="Cys-tRNA/MSH_ligase"/>
</dbReference>
<feature type="region of interest" description="Disordered" evidence="10">
    <location>
        <begin position="300"/>
        <end position="338"/>
    </location>
</feature>
<dbReference type="GO" id="GO:0006423">
    <property type="term" value="P:cysteinyl-tRNA aminoacylation"/>
    <property type="evidence" value="ECO:0007669"/>
    <property type="project" value="InterPro"/>
</dbReference>
<dbReference type="GO" id="GO:1990316">
    <property type="term" value="C:Atg1/ULK1 kinase complex"/>
    <property type="evidence" value="ECO:0007669"/>
    <property type="project" value="InterPro"/>
</dbReference>
<keyword evidence="7" id="KW-0648">Protein biosynthesis</keyword>
<reference evidence="13" key="1">
    <citation type="submission" date="2020-04" db="EMBL/GenBank/DDBJ databases">
        <authorList>
            <person name="Alioto T."/>
            <person name="Alioto T."/>
            <person name="Gomez Garrido J."/>
        </authorList>
    </citation>
    <scope>NUCLEOTIDE SEQUENCE</scope>
    <source>
        <strain evidence="13">A484AB</strain>
    </source>
</reference>
<evidence type="ECO:0000256" key="5">
    <source>
        <dbReference type="ARBA" id="ARBA00022833"/>
    </source>
</evidence>
<dbReference type="FunFam" id="1.20.120.1910:FF:000005">
    <property type="entry name" value="Cysteine-tRNA ligase, putative"/>
    <property type="match status" value="1"/>
</dbReference>
<protein>
    <recommendedName>
        <fullName evidence="9">Autophagy-related protein 13</fullName>
    </recommendedName>
</protein>
<evidence type="ECO:0000256" key="9">
    <source>
        <dbReference type="RuleBase" id="RU361214"/>
    </source>
</evidence>
<feature type="compositionally biased region" description="Low complexity" evidence="10">
    <location>
        <begin position="300"/>
        <end position="316"/>
    </location>
</feature>
<dbReference type="Pfam" id="PF01406">
    <property type="entry name" value="tRNA-synt_1e"/>
    <property type="match status" value="1"/>
</dbReference>
<feature type="compositionally biased region" description="Polar residues" evidence="10">
    <location>
        <begin position="232"/>
        <end position="254"/>
    </location>
</feature>
<dbReference type="Pfam" id="PF10033">
    <property type="entry name" value="ATG13"/>
    <property type="match status" value="1"/>
</dbReference>
<dbReference type="Gene3D" id="3.40.50.620">
    <property type="entry name" value="HUPs"/>
    <property type="match status" value="1"/>
</dbReference>
<comment type="cofactor">
    <cofactor evidence="1">
        <name>Zn(2+)</name>
        <dbReference type="ChEBI" id="CHEBI:29105"/>
    </cofactor>
</comment>
<dbReference type="GO" id="GO:0046872">
    <property type="term" value="F:metal ion binding"/>
    <property type="evidence" value="ECO:0007669"/>
    <property type="project" value="UniProtKB-KW"/>
</dbReference>
<keyword evidence="5" id="KW-0862">Zinc</keyword>
<feature type="compositionally biased region" description="Low complexity" evidence="10">
    <location>
        <begin position="324"/>
        <end position="338"/>
    </location>
</feature>
<dbReference type="GO" id="GO:0006914">
    <property type="term" value="P:autophagy"/>
    <property type="evidence" value="ECO:0007669"/>
    <property type="project" value="UniProtKB-KW"/>
</dbReference>
<comment type="similarity">
    <text evidence="9">Belongs to the ATG13 family. Metazoan subfamily.</text>
</comment>
<proteinExistence type="inferred from homology"/>
<dbReference type="AlphaFoldDB" id="A0A6S7G390"/>
<organism evidence="13 14">
    <name type="scientific">Paramuricea clavata</name>
    <name type="common">Red gorgonian</name>
    <name type="synonym">Violescent sea-whip</name>
    <dbReference type="NCBI Taxonomy" id="317549"/>
    <lineage>
        <taxon>Eukaryota</taxon>
        <taxon>Metazoa</taxon>
        <taxon>Cnidaria</taxon>
        <taxon>Anthozoa</taxon>
        <taxon>Octocorallia</taxon>
        <taxon>Malacalcyonacea</taxon>
        <taxon>Plexauridae</taxon>
        <taxon>Paramuricea</taxon>
    </lineage>
</organism>
<dbReference type="GO" id="GO:0005524">
    <property type="term" value="F:ATP binding"/>
    <property type="evidence" value="ECO:0007669"/>
    <property type="project" value="UniProtKB-KW"/>
</dbReference>
<evidence type="ECO:0000256" key="2">
    <source>
        <dbReference type="ARBA" id="ARBA00022598"/>
    </source>
</evidence>
<evidence type="ECO:0000256" key="6">
    <source>
        <dbReference type="ARBA" id="ARBA00022840"/>
    </source>
</evidence>
<dbReference type="InterPro" id="IPR015803">
    <property type="entry name" value="Cys-tRNA-ligase"/>
</dbReference>
<dbReference type="NCBIfam" id="TIGR00435">
    <property type="entry name" value="cysS"/>
    <property type="match status" value="1"/>
</dbReference>
<evidence type="ECO:0000313" key="14">
    <source>
        <dbReference type="Proteomes" id="UP001152795"/>
    </source>
</evidence>
<feature type="domain" description="tRNA synthetases class I catalytic" evidence="11">
    <location>
        <begin position="428"/>
        <end position="832"/>
    </location>
</feature>
<dbReference type="CDD" id="cd00672">
    <property type="entry name" value="CysRS_core"/>
    <property type="match status" value="1"/>
</dbReference>
<keyword evidence="14" id="KW-1185">Reference proteome</keyword>
<feature type="region of interest" description="Disordered" evidence="10">
    <location>
        <begin position="209"/>
        <end position="268"/>
    </location>
</feature>
<evidence type="ECO:0000256" key="1">
    <source>
        <dbReference type="ARBA" id="ARBA00001947"/>
    </source>
</evidence>
<feature type="domain" description="Autophagy-related protein 13 N-terminal" evidence="12">
    <location>
        <begin position="45"/>
        <end position="148"/>
    </location>
</feature>
<name>A0A6S7G390_PARCT</name>
<dbReference type="Proteomes" id="UP001152795">
    <property type="component" value="Unassembled WGS sequence"/>
</dbReference>
<keyword evidence="8" id="KW-0030">Aminoacyl-tRNA synthetase</keyword>
<feature type="compositionally biased region" description="Polar residues" evidence="10">
    <location>
        <begin position="209"/>
        <end position="225"/>
    </location>
</feature>
<evidence type="ECO:0000259" key="12">
    <source>
        <dbReference type="Pfam" id="PF10033"/>
    </source>
</evidence>
<dbReference type="SUPFAM" id="SSF52374">
    <property type="entry name" value="Nucleotidylyl transferase"/>
    <property type="match status" value="1"/>
</dbReference>
<dbReference type="HAMAP" id="MF_00041">
    <property type="entry name" value="Cys_tRNA_synth"/>
    <property type="match status" value="1"/>
</dbReference>
<keyword evidence="3" id="KW-0479">Metal-binding</keyword>
<dbReference type="SUPFAM" id="SSF47323">
    <property type="entry name" value="Anticodon-binding domain of a subclass of class I aminoacyl-tRNA synthetases"/>
    <property type="match status" value="1"/>
</dbReference>
<dbReference type="EMBL" id="CACRXK020000281">
    <property type="protein sequence ID" value="CAB3980341.1"/>
    <property type="molecule type" value="Genomic_DNA"/>
</dbReference>
<keyword evidence="4" id="KW-0547">Nucleotide-binding</keyword>
<dbReference type="PANTHER" id="PTHR10890">
    <property type="entry name" value="CYSTEINYL-TRNA SYNTHETASE"/>
    <property type="match status" value="1"/>
</dbReference>
<evidence type="ECO:0000256" key="8">
    <source>
        <dbReference type="ARBA" id="ARBA00023146"/>
    </source>
</evidence>
<evidence type="ECO:0000256" key="3">
    <source>
        <dbReference type="ARBA" id="ARBA00022723"/>
    </source>
</evidence>
<evidence type="ECO:0000259" key="11">
    <source>
        <dbReference type="Pfam" id="PF01406"/>
    </source>
</evidence>
<dbReference type="InterPro" id="IPR009080">
    <property type="entry name" value="tRNAsynth_Ia_anticodon-bd"/>
</dbReference>
<dbReference type="InterPro" id="IPR014729">
    <property type="entry name" value="Rossmann-like_a/b/a_fold"/>
</dbReference>
<dbReference type="Gene3D" id="3.30.900.10">
    <property type="entry name" value="HORMA domain"/>
    <property type="match status" value="1"/>
</dbReference>
<dbReference type="OrthoDB" id="6018044at2759"/>
<feature type="compositionally biased region" description="Basic and acidic residues" evidence="10">
    <location>
        <begin position="255"/>
        <end position="267"/>
    </location>
</feature>